<dbReference type="GO" id="GO:0016791">
    <property type="term" value="F:phosphatase activity"/>
    <property type="evidence" value="ECO:0007669"/>
    <property type="project" value="TreeGrafter"/>
</dbReference>
<feature type="domain" description="PPM-type phosphatase" evidence="2">
    <location>
        <begin position="453"/>
        <end position="669"/>
    </location>
</feature>
<dbReference type="InterPro" id="IPR036457">
    <property type="entry name" value="PPM-type-like_dom_sf"/>
</dbReference>
<evidence type="ECO:0000259" key="2">
    <source>
        <dbReference type="SMART" id="SM00331"/>
    </source>
</evidence>
<dbReference type="Pfam" id="PF08448">
    <property type="entry name" value="PAS_4"/>
    <property type="match status" value="1"/>
</dbReference>
<protein>
    <submittedName>
        <fullName evidence="3">PAS fold-containing protein</fullName>
    </submittedName>
</protein>
<dbReference type="EMBL" id="FONR01000037">
    <property type="protein sequence ID" value="SFH00201.1"/>
    <property type="molecule type" value="Genomic_DNA"/>
</dbReference>
<dbReference type="InterPro" id="IPR000014">
    <property type="entry name" value="PAS"/>
</dbReference>
<dbReference type="InterPro" id="IPR013656">
    <property type="entry name" value="PAS_4"/>
</dbReference>
<keyword evidence="1" id="KW-0378">Hydrolase</keyword>
<reference evidence="3 4" key="1">
    <citation type="submission" date="2016-10" db="EMBL/GenBank/DDBJ databases">
        <authorList>
            <person name="de Groot N.N."/>
        </authorList>
    </citation>
    <scope>NUCLEOTIDE SEQUENCE [LARGE SCALE GENOMIC DNA]</scope>
    <source>
        <strain evidence="3 4">OK461</strain>
    </source>
</reference>
<dbReference type="InterPro" id="IPR001932">
    <property type="entry name" value="PPM-type_phosphatase-like_dom"/>
</dbReference>
<dbReference type="OrthoDB" id="118142at2"/>
<dbReference type="Gene3D" id="3.60.40.10">
    <property type="entry name" value="PPM-type phosphatase domain"/>
    <property type="match status" value="1"/>
</dbReference>
<dbReference type="InterPro" id="IPR029016">
    <property type="entry name" value="GAF-like_dom_sf"/>
</dbReference>
<dbReference type="RefSeq" id="WP_079174649.1">
    <property type="nucleotide sequence ID" value="NZ_FONR01000037.1"/>
</dbReference>
<dbReference type="InterPro" id="IPR035965">
    <property type="entry name" value="PAS-like_dom_sf"/>
</dbReference>
<organism evidence="3 4">
    <name type="scientific">Streptomyces mirabilis</name>
    <dbReference type="NCBI Taxonomy" id="68239"/>
    <lineage>
        <taxon>Bacteria</taxon>
        <taxon>Bacillati</taxon>
        <taxon>Actinomycetota</taxon>
        <taxon>Actinomycetes</taxon>
        <taxon>Kitasatosporales</taxon>
        <taxon>Streptomycetaceae</taxon>
        <taxon>Streptomyces</taxon>
    </lineage>
</organism>
<dbReference type="InterPro" id="IPR052016">
    <property type="entry name" value="Bact_Sigma-Reg"/>
</dbReference>
<dbReference type="SUPFAM" id="SSF81606">
    <property type="entry name" value="PP2C-like"/>
    <property type="match status" value="1"/>
</dbReference>
<sequence>MKDDEVISLDDEGERQMDASDELLQMATPSALLTLDGAIRSLNAAMARTLGRSVEQCVGRGFGDLLPASQLTAVKSLVAHAATTKTVAMRVLEFPGPGAASVVCLVEARPVNDPVGGESLVWVHSLNAGNDLGALLIPFRLAAKAANLGLCMYSPQERELEWLGGAPALAALFPEASMSLSEVVRRVHPDDRGALRRLVRSAAARSPWIRLRFLTERDGWHLLVCRARRLILGSGGPERVFGVIRDDTKREARRRRAKDALSAERQRADEIAAFSSAVMTAVTEQEVRQVVLTRLAATFGGTGAALAFITKGRLRVSSDAGIPIPVAALHGLPLDAPSALPYVIRTGEPQFIPNQEDYIRRWPHGAMVPYFDQLDSGFAISITSLSPIGDQPLGAWLVTYDSEHHSSPDERALMGTLADLAGQALKRVSLQEARVELATALQQTMLPTLPEHLPGLEVAARYRPSRDGLDIGGDWYDAFVMPDGAVALEIGDAQGHDVDAAAFMGQVRASMRAIAAHEPHPATVLTRTNELLVTMDAARFASCTMLRIDPGDGRVTGASAGHVPLLYARDDGSHSIHELPGGPVLGVVLGTEYGEETFALHEDSALVMVTDGVVEGPGLTLEAGLERAGTLAGAALHEGLNAEETADRVLDAAVAVDHLDDVAVLVIRRA</sequence>
<name>A0A1I2WKU7_9ACTN</name>
<dbReference type="CDD" id="cd00130">
    <property type="entry name" value="PAS"/>
    <property type="match status" value="1"/>
</dbReference>
<evidence type="ECO:0000313" key="3">
    <source>
        <dbReference type="EMBL" id="SFH00201.1"/>
    </source>
</evidence>
<proteinExistence type="predicted"/>
<dbReference type="Gene3D" id="3.30.450.40">
    <property type="match status" value="1"/>
</dbReference>
<accession>A0A1I2WKU7</accession>
<evidence type="ECO:0000256" key="1">
    <source>
        <dbReference type="ARBA" id="ARBA00022801"/>
    </source>
</evidence>
<evidence type="ECO:0000313" key="4">
    <source>
        <dbReference type="Proteomes" id="UP000181942"/>
    </source>
</evidence>
<dbReference type="Gene3D" id="3.30.450.20">
    <property type="entry name" value="PAS domain"/>
    <property type="match status" value="2"/>
</dbReference>
<dbReference type="PANTHER" id="PTHR43156">
    <property type="entry name" value="STAGE II SPORULATION PROTEIN E-RELATED"/>
    <property type="match status" value="1"/>
</dbReference>
<dbReference type="SUPFAM" id="SSF55785">
    <property type="entry name" value="PYP-like sensor domain (PAS domain)"/>
    <property type="match status" value="1"/>
</dbReference>
<gene>
    <name evidence="3" type="ORF">SAMN02787118_13720</name>
</gene>
<dbReference type="Proteomes" id="UP000181942">
    <property type="component" value="Unassembled WGS sequence"/>
</dbReference>
<dbReference type="SMART" id="SM00331">
    <property type="entry name" value="PP2C_SIG"/>
    <property type="match status" value="1"/>
</dbReference>
<dbReference type="SUPFAM" id="SSF55781">
    <property type="entry name" value="GAF domain-like"/>
    <property type="match status" value="1"/>
</dbReference>
<dbReference type="PANTHER" id="PTHR43156:SF2">
    <property type="entry name" value="STAGE II SPORULATION PROTEIN E"/>
    <property type="match status" value="1"/>
</dbReference>
<dbReference type="Pfam" id="PF07228">
    <property type="entry name" value="SpoIIE"/>
    <property type="match status" value="1"/>
</dbReference>
<dbReference type="AlphaFoldDB" id="A0A1I2WKU7"/>